<feature type="domain" description="Peptidase S26" evidence="10">
    <location>
        <begin position="19"/>
        <end position="205"/>
    </location>
</feature>
<evidence type="ECO:0000256" key="8">
    <source>
        <dbReference type="RuleBase" id="RU003993"/>
    </source>
</evidence>
<dbReference type="EC" id="3.4.21.89" evidence="3 8"/>
<dbReference type="InterPro" id="IPR000223">
    <property type="entry name" value="Pept_S26A_signal_pept_1"/>
</dbReference>
<dbReference type="GO" id="GO:0009003">
    <property type="term" value="F:signal peptidase activity"/>
    <property type="evidence" value="ECO:0007669"/>
    <property type="project" value="UniProtKB-EC"/>
</dbReference>
<protein>
    <recommendedName>
        <fullName evidence="4 8">Signal peptidase I</fullName>
        <ecNumber evidence="3 8">3.4.21.89</ecNumber>
    </recommendedName>
</protein>
<dbReference type="InterPro" id="IPR019758">
    <property type="entry name" value="Pept_S26A_signal_pept_1_CS"/>
</dbReference>
<name>A0A239K7A5_9BACT</name>
<gene>
    <name evidence="11" type="ORF">SAMN05421770_104365</name>
</gene>
<organism evidence="11 12">
    <name type="scientific">Granulicella rosea</name>
    <dbReference type="NCBI Taxonomy" id="474952"/>
    <lineage>
        <taxon>Bacteria</taxon>
        <taxon>Pseudomonadati</taxon>
        <taxon>Acidobacteriota</taxon>
        <taxon>Terriglobia</taxon>
        <taxon>Terriglobales</taxon>
        <taxon>Acidobacteriaceae</taxon>
        <taxon>Granulicella</taxon>
    </lineage>
</organism>
<evidence type="ECO:0000313" key="12">
    <source>
        <dbReference type="Proteomes" id="UP000198356"/>
    </source>
</evidence>
<evidence type="ECO:0000259" key="10">
    <source>
        <dbReference type="Pfam" id="PF10502"/>
    </source>
</evidence>
<dbReference type="RefSeq" id="WP_089408999.1">
    <property type="nucleotide sequence ID" value="NZ_FZOU01000004.1"/>
</dbReference>
<feature type="transmembrane region" description="Helical" evidence="8">
    <location>
        <begin position="12"/>
        <end position="36"/>
    </location>
</feature>
<evidence type="ECO:0000256" key="3">
    <source>
        <dbReference type="ARBA" id="ARBA00013208"/>
    </source>
</evidence>
<dbReference type="PROSITE" id="PS00760">
    <property type="entry name" value="SPASE_I_2"/>
    <property type="match status" value="1"/>
</dbReference>
<keyword evidence="8" id="KW-1133">Transmembrane helix</keyword>
<evidence type="ECO:0000256" key="2">
    <source>
        <dbReference type="ARBA" id="ARBA00009370"/>
    </source>
</evidence>
<keyword evidence="8" id="KW-0472">Membrane</keyword>
<dbReference type="GO" id="GO:0004252">
    <property type="term" value="F:serine-type endopeptidase activity"/>
    <property type="evidence" value="ECO:0007669"/>
    <property type="project" value="InterPro"/>
</dbReference>
<dbReference type="PRINTS" id="PR00727">
    <property type="entry name" value="LEADERPTASE"/>
</dbReference>
<dbReference type="OrthoDB" id="128315at2"/>
<dbReference type="Pfam" id="PF10502">
    <property type="entry name" value="Peptidase_S26"/>
    <property type="match status" value="1"/>
</dbReference>
<keyword evidence="8" id="KW-0812">Transmembrane</keyword>
<dbReference type="PANTHER" id="PTHR43390">
    <property type="entry name" value="SIGNAL PEPTIDASE I"/>
    <property type="match status" value="1"/>
</dbReference>
<dbReference type="NCBIfam" id="TIGR02227">
    <property type="entry name" value="sigpep_I_bact"/>
    <property type="match status" value="1"/>
</dbReference>
<comment type="catalytic activity">
    <reaction evidence="1 8">
        <text>Cleavage of hydrophobic, N-terminal signal or leader sequences from secreted and periplasmic proteins.</text>
        <dbReference type="EC" id="3.4.21.89"/>
    </reaction>
</comment>
<dbReference type="InterPro" id="IPR019533">
    <property type="entry name" value="Peptidase_S26"/>
</dbReference>
<accession>A0A239K7A5</accession>
<dbReference type="InterPro" id="IPR036286">
    <property type="entry name" value="LexA/Signal_pep-like_sf"/>
</dbReference>
<feature type="active site" evidence="7">
    <location>
        <position position="45"/>
    </location>
</feature>
<dbReference type="GO" id="GO:0006465">
    <property type="term" value="P:signal peptide processing"/>
    <property type="evidence" value="ECO:0007669"/>
    <property type="project" value="InterPro"/>
</dbReference>
<evidence type="ECO:0000256" key="6">
    <source>
        <dbReference type="ARBA" id="ARBA00022801"/>
    </source>
</evidence>
<comment type="subcellular location">
    <subcellularLocation>
        <location evidence="9">Membrane</location>
        <topology evidence="9">Single-pass type II membrane protein</topology>
    </subcellularLocation>
</comment>
<comment type="similarity">
    <text evidence="2 9">Belongs to the peptidase S26 family.</text>
</comment>
<evidence type="ECO:0000256" key="4">
    <source>
        <dbReference type="ARBA" id="ARBA00019232"/>
    </source>
</evidence>
<dbReference type="PROSITE" id="PS00501">
    <property type="entry name" value="SPASE_I_1"/>
    <property type="match status" value="1"/>
</dbReference>
<proteinExistence type="inferred from homology"/>
<evidence type="ECO:0000256" key="9">
    <source>
        <dbReference type="RuleBase" id="RU362042"/>
    </source>
</evidence>
<evidence type="ECO:0000256" key="7">
    <source>
        <dbReference type="PIRSR" id="PIRSR600223-1"/>
    </source>
</evidence>
<dbReference type="SUPFAM" id="SSF51306">
    <property type="entry name" value="LexA/Signal peptidase"/>
    <property type="match status" value="1"/>
</dbReference>
<dbReference type="EMBL" id="FZOU01000004">
    <property type="protein sequence ID" value="SNT14346.1"/>
    <property type="molecule type" value="Genomic_DNA"/>
</dbReference>
<dbReference type="Gene3D" id="2.10.109.10">
    <property type="entry name" value="Umud Fragment, subunit A"/>
    <property type="match status" value="1"/>
</dbReference>
<evidence type="ECO:0000256" key="1">
    <source>
        <dbReference type="ARBA" id="ARBA00000677"/>
    </source>
</evidence>
<dbReference type="CDD" id="cd06530">
    <property type="entry name" value="S26_SPase_I"/>
    <property type="match status" value="1"/>
</dbReference>
<keyword evidence="6 8" id="KW-0378">Hydrolase</keyword>
<dbReference type="PANTHER" id="PTHR43390:SF1">
    <property type="entry name" value="CHLOROPLAST PROCESSING PEPTIDASE"/>
    <property type="match status" value="1"/>
</dbReference>
<dbReference type="GO" id="GO:0016020">
    <property type="term" value="C:membrane"/>
    <property type="evidence" value="ECO:0007669"/>
    <property type="project" value="UniProtKB-SubCell"/>
</dbReference>
<dbReference type="AlphaFoldDB" id="A0A239K7A5"/>
<dbReference type="Proteomes" id="UP000198356">
    <property type="component" value="Unassembled WGS sequence"/>
</dbReference>
<keyword evidence="5 8" id="KW-0645">Protease</keyword>
<feature type="active site" evidence="7">
    <location>
        <position position="96"/>
    </location>
</feature>
<sequence>MNAASSPQQPPVSTLLALQSLLYILAVALFLMAFTVQPFRIPSESMEPTLLVGDFLLVNKEAVAPGAGGILPASGISRRDIIVFHDPVDPKLHLVKRVVGMPGDRLHLHDNKVYINGSPLAESYAVYRPSAPDAFRDNFPRMQNADPSVDAQWWIRMRGLLDHGDLIVPADNYFVMGDNRNDSEDSRYWGFVPRELIVGKPLLVYFSLRETNDEDADDDAPKPAPAVKTNRNPFAFARWGRTFQVVR</sequence>
<evidence type="ECO:0000313" key="11">
    <source>
        <dbReference type="EMBL" id="SNT14346.1"/>
    </source>
</evidence>
<dbReference type="InterPro" id="IPR019757">
    <property type="entry name" value="Pept_S26A_signal_pept_1_Lys-AS"/>
</dbReference>
<dbReference type="InterPro" id="IPR019756">
    <property type="entry name" value="Pept_S26A_signal_pept_1_Ser-AS"/>
</dbReference>
<keyword evidence="12" id="KW-1185">Reference proteome</keyword>
<reference evidence="11 12" key="1">
    <citation type="submission" date="2017-06" db="EMBL/GenBank/DDBJ databases">
        <authorList>
            <person name="Kim H.J."/>
            <person name="Triplett B.A."/>
        </authorList>
    </citation>
    <scope>NUCLEOTIDE SEQUENCE [LARGE SCALE GENOMIC DNA]</scope>
    <source>
        <strain evidence="11 12">DSM 18704</strain>
    </source>
</reference>
<dbReference type="PROSITE" id="PS00761">
    <property type="entry name" value="SPASE_I_3"/>
    <property type="match status" value="1"/>
</dbReference>
<evidence type="ECO:0000256" key="5">
    <source>
        <dbReference type="ARBA" id="ARBA00022670"/>
    </source>
</evidence>